<dbReference type="InterPro" id="IPR018097">
    <property type="entry name" value="EGF_Ca-bd_CS"/>
</dbReference>
<dbReference type="InterPro" id="IPR051022">
    <property type="entry name" value="Notch_Cell-Fate_Det"/>
</dbReference>
<accession>A0AAV4B666</accession>
<evidence type="ECO:0000256" key="2">
    <source>
        <dbReference type="ARBA" id="ARBA00022536"/>
    </source>
</evidence>
<feature type="disulfide bond" evidence="8">
    <location>
        <begin position="266"/>
        <end position="275"/>
    </location>
</feature>
<dbReference type="PROSITE" id="PS00010">
    <property type="entry name" value="ASX_HYDROXYL"/>
    <property type="match status" value="1"/>
</dbReference>
<feature type="compositionally biased region" description="Polar residues" evidence="10">
    <location>
        <begin position="410"/>
        <end position="421"/>
    </location>
</feature>
<feature type="domain" description="DSL" evidence="12">
    <location>
        <begin position="264"/>
        <end position="309"/>
    </location>
</feature>
<organism evidence="13 14">
    <name type="scientific">Plakobranchus ocellatus</name>
    <dbReference type="NCBI Taxonomy" id="259542"/>
    <lineage>
        <taxon>Eukaryota</taxon>
        <taxon>Metazoa</taxon>
        <taxon>Spiralia</taxon>
        <taxon>Lophotrochozoa</taxon>
        <taxon>Mollusca</taxon>
        <taxon>Gastropoda</taxon>
        <taxon>Heterobranchia</taxon>
        <taxon>Euthyneura</taxon>
        <taxon>Panpulmonata</taxon>
        <taxon>Sacoglossa</taxon>
        <taxon>Placobranchoidea</taxon>
        <taxon>Plakobranchidae</taxon>
        <taxon>Plakobranchus</taxon>
    </lineage>
</organism>
<dbReference type="PANTHER" id="PTHR24049">
    <property type="entry name" value="CRUMBS FAMILY MEMBER"/>
    <property type="match status" value="1"/>
</dbReference>
<dbReference type="SMART" id="SM00051">
    <property type="entry name" value="DSL"/>
    <property type="match status" value="1"/>
</dbReference>
<keyword evidence="3 9" id="KW-0677">Repeat</keyword>
<comment type="function">
    <text evidence="9">Putative Notch ligand involved in the mediation of Notch signaling.</text>
</comment>
<dbReference type="Pfam" id="PF01414">
    <property type="entry name" value="DSL"/>
    <property type="match status" value="1"/>
</dbReference>
<dbReference type="CDD" id="cd00054">
    <property type="entry name" value="EGF_CA"/>
    <property type="match status" value="2"/>
</dbReference>
<feature type="disulfide bond" evidence="8">
    <location>
        <begin position="300"/>
        <end position="309"/>
    </location>
</feature>
<comment type="caution">
    <text evidence="7">Lacks conserved residue(s) required for the propagation of feature annotation.</text>
</comment>
<dbReference type="InterPro" id="IPR000742">
    <property type="entry name" value="EGF"/>
</dbReference>
<comment type="caution">
    <text evidence="13">The sequence shown here is derived from an EMBL/GenBank/DDBJ whole genome shotgun (WGS) entry which is preliminary data.</text>
</comment>
<dbReference type="SMART" id="SM00181">
    <property type="entry name" value="EGF"/>
    <property type="match status" value="2"/>
</dbReference>
<protein>
    <recommendedName>
        <fullName evidence="9">Delta-like protein</fullName>
    </recommendedName>
</protein>
<dbReference type="SUPFAM" id="SSF57196">
    <property type="entry name" value="EGF/Laminin"/>
    <property type="match status" value="2"/>
</dbReference>
<dbReference type="GO" id="GO:0007154">
    <property type="term" value="P:cell communication"/>
    <property type="evidence" value="ECO:0007669"/>
    <property type="project" value="InterPro"/>
</dbReference>
<evidence type="ECO:0000313" key="14">
    <source>
        <dbReference type="Proteomes" id="UP000735302"/>
    </source>
</evidence>
<evidence type="ECO:0000256" key="3">
    <source>
        <dbReference type="ARBA" id="ARBA00022737"/>
    </source>
</evidence>
<dbReference type="InterPro" id="IPR013032">
    <property type="entry name" value="EGF-like_CS"/>
</dbReference>
<evidence type="ECO:0000256" key="1">
    <source>
        <dbReference type="ARBA" id="ARBA00022473"/>
    </source>
</evidence>
<evidence type="ECO:0000256" key="8">
    <source>
        <dbReference type="PROSITE-ProRule" id="PRU00377"/>
    </source>
</evidence>
<sequence length="428" mass="47775">MKEHNLWFIEHLLSNCRSHDRLVPTSELTRLIVLDNLSQPQQVRSSGKLQLYLQNYEFDRQPRPLTEPQGQGSNFNLTVPLSFSQNYVPQWKMKKVFGQKEIEASTTVRPLGEEDNTVVQWPWQEETECSSPTRYRFVVCLDYEGSFDPSYPCSLERVETDLLPIDRALPFVTTERLTFRTLLRAGQGTDIIPNPFEVQFDVWKGPVRLSVFITCCGAASVFEGQCNEVLTSTISAWPRAATAGTQTLRYRLSGRGSMNVIANAVCDENYFSHSCDIFCQVENPGTEHAFCNGTTGARQCLAGYEGPECQTDVDECLTQSTVCKNGGVCRNSLGSFSCSCPFGTTGRQCDQRYPVCHLRPCQHQGTCVETASGSLCLCMPGFAGQWCHMLEGQQDQRSELPQIRNEDNQEASTPGTITFSTPVAGKGK</sequence>
<dbReference type="EMBL" id="BLXT01004508">
    <property type="protein sequence ID" value="GFO13859.1"/>
    <property type="molecule type" value="Genomic_DNA"/>
</dbReference>
<dbReference type="Pfam" id="PF07645">
    <property type="entry name" value="EGF_CA"/>
    <property type="match status" value="1"/>
</dbReference>
<evidence type="ECO:0000259" key="11">
    <source>
        <dbReference type="PROSITE" id="PS50026"/>
    </source>
</evidence>
<dbReference type="GO" id="GO:0005509">
    <property type="term" value="F:calcium ion binding"/>
    <property type="evidence" value="ECO:0007669"/>
    <property type="project" value="InterPro"/>
</dbReference>
<dbReference type="PROSITE" id="PS51051">
    <property type="entry name" value="DSL"/>
    <property type="match status" value="1"/>
</dbReference>
<dbReference type="InterPro" id="IPR000152">
    <property type="entry name" value="EGF-type_Asp/Asn_hydroxyl_site"/>
</dbReference>
<feature type="region of interest" description="Disordered" evidence="10">
    <location>
        <begin position="402"/>
        <end position="428"/>
    </location>
</feature>
<feature type="domain" description="EGF-like" evidence="11">
    <location>
        <begin position="312"/>
        <end position="350"/>
    </location>
</feature>
<dbReference type="Gene3D" id="2.10.25.10">
    <property type="entry name" value="Laminin"/>
    <property type="match status" value="2"/>
</dbReference>
<feature type="disulfide bond" evidence="7">
    <location>
        <begin position="340"/>
        <end position="349"/>
    </location>
</feature>
<keyword evidence="4" id="KW-0221">Differentiation</keyword>
<dbReference type="GO" id="GO:0030154">
    <property type="term" value="P:cell differentiation"/>
    <property type="evidence" value="ECO:0007669"/>
    <property type="project" value="UniProtKB-KW"/>
</dbReference>
<dbReference type="PROSITE" id="PS01187">
    <property type="entry name" value="EGF_CA"/>
    <property type="match status" value="1"/>
</dbReference>
<comment type="subcellular location">
    <subcellularLocation>
        <location evidence="9">Membrane</location>
        <topology evidence="9">Single-pass type I membrane protein</topology>
    </subcellularLocation>
</comment>
<gene>
    <name evidence="13" type="ORF">PoB_004036400</name>
</gene>
<evidence type="ECO:0000256" key="10">
    <source>
        <dbReference type="SAM" id="MobiDB-lite"/>
    </source>
</evidence>
<keyword evidence="9" id="KW-0472">Membrane</keyword>
<dbReference type="InterPro" id="IPR001774">
    <property type="entry name" value="DSL"/>
</dbReference>
<keyword evidence="2 7" id="KW-0245">EGF-like domain</keyword>
<feature type="disulfide bond" evidence="7">
    <location>
        <begin position="378"/>
        <end position="387"/>
    </location>
</feature>
<dbReference type="PROSITE" id="PS50026">
    <property type="entry name" value="EGF_3"/>
    <property type="match status" value="2"/>
</dbReference>
<evidence type="ECO:0000259" key="12">
    <source>
        <dbReference type="PROSITE" id="PS51051"/>
    </source>
</evidence>
<dbReference type="Proteomes" id="UP000735302">
    <property type="component" value="Unassembled WGS sequence"/>
</dbReference>
<dbReference type="AlphaFoldDB" id="A0AAV4B666"/>
<keyword evidence="14" id="KW-1185">Reference proteome</keyword>
<dbReference type="PROSITE" id="PS00022">
    <property type="entry name" value="EGF_1"/>
    <property type="match status" value="2"/>
</dbReference>
<dbReference type="InterPro" id="IPR001881">
    <property type="entry name" value="EGF-like_Ca-bd_dom"/>
</dbReference>
<reference evidence="13 14" key="1">
    <citation type="journal article" date="2021" name="Elife">
        <title>Chloroplast acquisition without the gene transfer in kleptoplastic sea slugs, Plakobranchus ocellatus.</title>
        <authorList>
            <person name="Maeda T."/>
            <person name="Takahashi S."/>
            <person name="Yoshida T."/>
            <person name="Shimamura S."/>
            <person name="Takaki Y."/>
            <person name="Nagai Y."/>
            <person name="Toyoda A."/>
            <person name="Suzuki Y."/>
            <person name="Arimoto A."/>
            <person name="Ishii H."/>
            <person name="Satoh N."/>
            <person name="Nishiyama T."/>
            <person name="Hasebe M."/>
            <person name="Maruyama T."/>
            <person name="Minagawa J."/>
            <person name="Obokata J."/>
            <person name="Shigenobu S."/>
        </authorList>
    </citation>
    <scope>NUCLEOTIDE SEQUENCE [LARGE SCALE GENOMIC DNA]</scope>
</reference>
<keyword evidence="5" id="KW-0832">Ubl conjugation</keyword>
<keyword evidence="9" id="KW-0812">Transmembrane</keyword>
<keyword evidence="6 7" id="KW-1015">Disulfide bond</keyword>
<keyword evidence="9" id="KW-1133">Transmembrane helix</keyword>
<evidence type="ECO:0000256" key="5">
    <source>
        <dbReference type="ARBA" id="ARBA00022843"/>
    </source>
</evidence>
<dbReference type="InterPro" id="IPR049883">
    <property type="entry name" value="NOTCH1_EGF-like"/>
</dbReference>
<dbReference type="SMART" id="SM00179">
    <property type="entry name" value="EGF_CA"/>
    <property type="match status" value="2"/>
</dbReference>
<dbReference type="PROSITE" id="PS01186">
    <property type="entry name" value="EGF_2"/>
    <property type="match status" value="1"/>
</dbReference>
<evidence type="ECO:0000256" key="6">
    <source>
        <dbReference type="ARBA" id="ARBA00023157"/>
    </source>
</evidence>
<name>A0AAV4B666_9GAST</name>
<dbReference type="GO" id="GO:0016020">
    <property type="term" value="C:membrane"/>
    <property type="evidence" value="ECO:0007669"/>
    <property type="project" value="UniProtKB-SubCell"/>
</dbReference>
<keyword evidence="1 9" id="KW-0217">Developmental protein</keyword>
<evidence type="ECO:0000256" key="4">
    <source>
        <dbReference type="ARBA" id="ARBA00022782"/>
    </source>
</evidence>
<proteinExistence type="predicted"/>
<feature type="domain" description="EGF-like" evidence="11">
    <location>
        <begin position="352"/>
        <end position="388"/>
    </location>
</feature>
<evidence type="ECO:0000313" key="13">
    <source>
        <dbReference type="EMBL" id="GFO13859.1"/>
    </source>
</evidence>
<evidence type="ECO:0000256" key="7">
    <source>
        <dbReference type="PROSITE-ProRule" id="PRU00076"/>
    </source>
</evidence>
<evidence type="ECO:0000256" key="9">
    <source>
        <dbReference type="RuleBase" id="RU280815"/>
    </source>
</evidence>
<keyword evidence="9" id="KW-0732">Signal</keyword>
<dbReference type="FunFam" id="2.10.25.10:FF:000125">
    <property type="entry name" value="Neurogenic locus notch protein-like"/>
    <property type="match status" value="1"/>
</dbReference>
<dbReference type="Gene3D" id="2.10.25.140">
    <property type="match status" value="1"/>
</dbReference>
<dbReference type="Pfam" id="PF12661">
    <property type="entry name" value="hEGF"/>
    <property type="match status" value="1"/>
</dbReference>